<dbReference type="AlphaFoldDB" id="A0A834MET8"/>
<accession>A0A834MET8</accession>
<gene>
    <name evidence="2" type="ORF">GWI33_011357</name>
</gene>
<dbReference type="Proteomes" id="UP000625711">
    <property type="component" value="Unassembled WGS sequence"/>
</dbReference>
<sequence length="75" mass="8961">MDDKDLPQNKSIVRVRSLRRHNRHDDPDDEDAEDTHTPLALDDEEILDPYTIKRRESVKNSIFDIYVKVIKRFLI</sequence>
<proteinExistence type="predicted"/>
<comment type="caution">
    <text evidence="2">The sequence shown here is derived from an EMBL/GenBank/DDBJ whole genome shotgun (WGS) entry which is preliminary data.</text>
</comment>
<reference evidence="2" key="1">
    <citation type="submission" date="2020-08" db="EMBL/GenBank/DDBJ databases">
        <title>Genome sequencing and assembly of the red palm weevil Rhynchophorus ferrugineus.</title>
        <authorList>
            <person name="Dias G.B."/>
            <person name="Bergman C.M."/>
            <person name="Manee M."/>
        </authorList>
    </citation>
    <scope>NUCLEOTIDE SEQUENCE</scope>
    <source>
        <strain evidence="2">AA-2017</strain>
        <tissue evidence="2">Whole larva</tissue>
    </source>
</reference>
<organism evidence="2 3">
    <name type="scientific">Rhynchophorus ferrugineus</name>
    <name type="common">Red palm weevil</name>
    <name type="synonym">Curculio ferrugineus</name>
    <dbReference type="NCBI Taxonomy" id="354439"/>
    <lineage>
        <taxon>Eukaryota</taxon>
        <taxon>Metazoa</taxon>
        <taxon>Ecdysozoa</taxon>
        <taxon>Arthropoda</taxon>
        <taxon>Hexapoda</taxon>
        <taxon>Insecta</taxon>
        <taxon>Pterygota</taxon>
        <taxon>Neoptera</taxon>
        <taxon>Endopterygota</taxon>
        <taxon>Coleoptera</taxon>
        <taxon>Polyphaga</taxon>
        <taxon>Cucujiformia</taxon>
        <taxon>Curculionidae</taxon>
        <taxon>Dryophthorinae</taxon>
        <taxon>Rhynchophorus</taxon>
    </lineage>
</organism>
<evidence type="ECO:0000256" key="1">
    <source>
        <dbReference type="SAM" id="MobiDB-lite"/>
    </source>
</evidence>
<protein>
    <submittedName>
        <fullName evidence="2">Uncharacterized protein</fullName>
    </submittedName>
</protein>
<keyword evidence="3" id="KW-1185">Reference proteome</keyword>
<evidence type="ECO:0000313" key="2">
    <source>
        <dbReference type="EMBL" id="KAF7275699.1"/>
    </source>
</evidence>
<dbReference type="EMBL" id="JAACXV010009392">
    <property type="protein sequence ID" value="KAF7275699.1"/>
    <property type="molecule type" value="Genomic_DNA"/>
</dbReference>
<name>A0A834MET8_RHYFE</name>
<feature type="region of interest" description="Disordered" evidence="1">
    <location>
        <begin position="1"/>
        <end position="40"/>
    </location>
</feature>
<evidence type="ECO:0000313" key="3">
    <source>
        <dbReference type="Proteomes" id="UP000625711"/>
    </source>
</evidence>